<dbReference type="FunFam" id="3.80.10.10:FF:000041">
    <property type="entry name" value="LRR receptor-like serine/threonine-protein kinase ERECTA"/>
    <property type="match status" value="1"/>
</dbReference>
<keyword evidence="2" id="KW-0433">Leucine-rich repeat</keyword>
<comment type="caution">
    <text evidence="6">The sequence shown here is derived from an EMBL/GenBank/DDBJ whole genome shotgun (WGS) entry which is preliminary data.</text>
</comment>
<dbReference type="Gene3D" id="3.80.10.10">
    <property type="entry name" value="Ribonuclease Inhibitor"/>
    <property type="match status" value="1"/>
</dbReference>
<dbReference type="PROSITE" id="PS51450">
    <property type="entry name" value="LRR"/>
    <property type="match status" value="1"/>
</dbReference>
<dbReference type="EMBL" id="DUZY01000002">
    <property type="protein sequence ID" value="DAD29917.1"/>
    <property type="molecule type" value="Genomic_DNA"/>
</dbReference>
<evidence type="ECO:0000313" key="6">
    <source>
        <dbReference type="EMBL" id="DAD29917.1"/>
    </source>
</evidence>
<evidence type="ECO:0000256" key="3">
    <source>
        <dbReference type="ARBA" id="ARBA00022729"/>
    </source>
</evidence>
<organism evidence="6 7">
    <name type="scientific">Nelumbo nucifera</name>
    <name type="common">Sacred lotus</name>
    <dbReference type="NCBI Taxonomy" id="4432"/>
    <lineage>
        <taxon>Eukaryota</taxon>
        <taxon>Viridiplantae</taxon>
        <taxon>Streptophyta</taxon>
        <taxon>Embryophyta</taxon>
        <taxon>Tracheophyta</taxon>
        <taxon>Spermatophyta</taxon>
        <taxon>Magnoliopsida</taxon>
        <taxon>Proteales</taxon>
        <taxon>Nelumbonaceae</taxon>
        <taxon>Nelumbo</taxon>
    </lineage>
</organism>
<sequence>MNSSEITGAGNLNETRKSVPADHWSFAGAEQSLLPPLISRGLGTPTSCSCFEAMIPCKTSAFLQLPHHGAPHYDISVNCPIPSAVGDLPYLDLLQFGWVKNLTGPISHSLAKLPRLRFLRINNSPLSTSIPDYLDHIQSLEYLELDQNQLYGPIPASLSNLSKLRDLDLSRNKLTGSIPVSFGSFTSNLYRLALYENQLSDGKATFIDLSNNLLDFDLSKVRFPKNLTYLDLSRNRIRGSIPKQATKMKWKKLNLSYNQLCGKIPQGGQLQLFSAASFAHNQCLCGPPLSKCK</sequence>
<dbReference type="PANTHER" id="PTHR48059:SF19">
    <property type="entry name" value="RECEPTOR-LIKE PROTEIN KINASE 5"/>
    <property type="match status" value="1"/>
</dbReference>
<evidence type="ECO:0008006" key="8">
    <source>
        <dbReference type="Google" id="ProtNLM"/>
    </source>
</evidence>
<dbReference type="Proteomes" id="UP000607653">
    <property type="component" value="Unassembled WGS sequence"/>
</dbReference>
<keyword evidence="5" id="KW-0325">Glycoprotein</keyword>
<dbReference type="InterPro" id="IPR051848">
    <property type="entry name" value="PGIP"/>
</dbReference>
<dbReference type="Pfam" id="PF00560">
    <property type="entry name" value="LRR_1"/>
    <property type="match status" value="4"/>
</dbReference>
<dbReference type="SUPFAM" id="SSF52058">
    <property type="entry name" value="L domain-like"/>
    <property type="match status" value="1"/>
</dbReference>
<keyword evidence="3" id="KW-0732">Signal</keyword>
<dbReference type="PANTHER" id="PTHR48059">
    <property type="entry name" value="POLYGALACTURONASE INHIBITOR 1"/>
    <property type="match status" value="1"/>
</dbReference>
<dbReference type="InterPro" id="IPR032675">
    <property type="entry name" value="LRR_dom_sf"/>
</dbReference>
<evidence type="ECO:0000313" key="7">
    <source>
        <dbReference type="Proteomes" id="UP000607653"/>
    </source>
</evidence>
<evidence type="ECO:0000256" key="4">
    <source>
        <dbReference type="ARBA" id="ARBA00022737"/>
    </source>
</evidence>
<reference evidence="6 7" key="1">
    <citation type="journal article" date="2020" name="Mol. Biol. Evol.">
        <title>Distinct Expression and Methylation Patterns for Genes with Different Fates following a Single Whole-Genome Duplication in Flowering Plants.</title>
        <authorList>
            <person name="Shi T."/>
            <person name="Rahmani R.S."/>
            <person name="Gugger P.F."/>
            <person name="Wang M."/>
            <person name="Li H."/>
            <person name="Zhang Y."/>
            <person name="Li Z."/>
            <person name="Wang Q."/>
            <person name="Van de Peer Y."/>
            <person name="Marchal K."/>
            <person name="Chen J."/>
        </authorList>
    </citation>
    <scope>NUCLEOTIDE SEQUENCE [LARGE SCALE GENOMIC DNA]</scope>
    <source>
        <tissue evidence="6">Leaf</tissue>
    </source>
</reference>
<proteinExistence type="predicted"/>
<comment type="subcellular location">
    <subcellularLocation>
        <location evidence="1">Cell envelope</location>
    </subcellularLocation>
</comment>
<evidence type="ECO:0000256" key="2">
    <source>
        <dbReference type="ARBA" id="ARBA00022614"/>
    </source>
</evidence>
<protein>
    <recommendedName>
        <fullName evidence="8">Polygalacturonase inhibitor-like</fullName>
    </recommendedName>
</protein>
<accession>A0A822YBU7</accession>
<keyword evidence="4" id="KW-0677">Repeat</keyword>
<gene>
    <name evidence="6" type="ORF">HUJ06_031385</name>
</gene>
<evidence type="ECO:0000256" key="1">
    <source>
        <dbReference type="ARBA" id="ARBA00004196"/>
    </source>
</evidence>
<evidence type="ECO:0000256" key="5">
    <source>
        <dbReference type="ARBA" id="ARBA00023180"/>
    </source>
</evidence>
<dbReference type="AlphaFoldDB" id="A0A822YBU7"/>
<keyword evidence="7" id="KW-1185">Reference proteome</keyword>
<name>A0A822YBU7_NELNU</name>
<dbReference type="InterPro" id="IPR001611">
    <property type="entry name" value="Leu-rich_rpt"/>
</dbReference>